<dbReference type="PANTHER" id="PTHR30290">
    <property type="entry name" value="PERIPLASMIC BINDING COMPONENT OF ABC TRANSPORTER"/>
    <property type="match status" value="1"/>
</dbReference>
<dbReference type="Gene3D" id="3.40.190.10">
    <property type="entry name" value="Periplasmic binding protein-like II"/>
    <property type="match status" value="1"/>
</dbReference>
<evidence type="ECO:0000313" key="7">
    <source>
        <dbReference type="EMBL" id="AUJ29678.1"/>
    </source>
</evidence>
<dbReference type="EMBL" id="CP018176">
    <property type="protein sequence ID" value="AUJ29678.1"/>
    <property type="molecule type" value="Genomic_DNA"/>
</dbReference>
<dbReference type="KEGG" id="lhw:BSQ49_05390"/>
<dbReference type="Pfam" id="PF00496">
    <property type="entry name" value="SBP_bac_5"/>
    <property type="match status" value="1"/>
</dbReference>
<comment type="similarity">
    <text evidence="2">Belongs to the bacterial solute-binding protein 5 family.</text>
</comment>
<keyword evidence="3" id="KW-0813">Transport</keyword>
<dbReference type="Proteomes" id="UP000314960">
    <property type="component" value="Chromosome"/>
</dbReference>
<dbReference type="InterPro" id="IPR039424">
    <property type="entry name" value="SBP_5"/>
</dbReference>
<evidence type="ECO:0000256" key="2">
    <source>
        <dbReference type="ARBA" id="ARBA00005695"/>
    </source>
</evidence>
<proteinExistence type="inferred from homology"/>
<evidence type="ECO:0000256" key="5">
    <source>
        <dbReference type="SAM" id="SignalP"/>
    </source>
</evidence>
<feature type="signal peptide" evidence="5">
    <location>
        <begin position="1"/>
        <end position="20"/>
    </location>
</feature>
<accession>A0A3S6QP48</accession>
<comment type="subcellular location">
    <subcellularLocation>
        <location evidence="1">Cell membrane</location>
        <topology evidence="1">Lipid-anchor</topology>
    </subcellularLocation>
</comment>
<dbReference type="AlphaFoldDB" id="A0A3S6QP48"/>
<evidence type="ECO:0000256" key="4">
    <source>
        <dbReference type="ARBA" id="ARBA00022729"/>
    </source>
</evidence>
<dbReference type="GO" id="GO:1904680">
    <property type="term" value="F:peptide transmembrane transporter activity"/>
    <property type="evidence" value="ECO:0007669"/>
    <property type="project" value="TreeGrafter"/>
</dbReference>
<dbReference type="CDD" id="cd08504">
    <property type="entry name" value="PBP2_OppA"/>
    <property type="match status" value="1"/>
</dbReference>
<dbReference type="PROSITE" id="PS01040">
    <property type="entry name" value="SBP_BACTERIAL_5"/>
    <property type="match status" value="1"/>
</dbReference>
<keyword evidence="4 5" id="KW-0732">Signal</keyword>
<sequence length="653" mass="70780">MKLKRIGLGLTILACGVVLAACGGKSSSSSGKANTSTYNYVYTTDPTTLDYTVSSRATNSDVFQNFVEGLLARNRYGELKPALATSYKVSNGGKTYTYNIRKGVKWVDSEGNTYGTVTAQDFVTGLKHAVAAKSETLYVVQDSIVGLDDYVNGKTKDFSKVGVKAIGKYKLQYNLTQAESYWNSKLTYGVMFPVNAKFLKESGKNFGKMKADSILYNGGYILKNFTSKSVIQMTANSSYWDKKDIHIKNVKLTYNDLSNPDSLYKAFKSGTNSAARVYPNSAGYKEVEKNNKNNIVWSLPGSATYNFTFNLNRKNYDATSKTTSKEKSDTKKAILNKNFRLAVQFAFNKADYNAQNVGKAGAKKSLRNQLIPPTFVSVDGKNYNVAVEKELTAVSSPLSKISLADGQDSTYSPTKAKALIATAKEELEAEGVSLPIKLDIPEIEKDQTGINQAKSFKKSIESVLGKDNVQVDIQLLSQDKYLAGTYEATTGAQADYDISNASGWSPDYEDPSSYLDIYNPESGSMLSTIGLTIGDAESAAVAKTVGLDKYATLVDTAEAETSDVNKRNALFAKAEAALLDSGIQIPVYSDGGTPSVTKIVPFTGSYAPSGLGGASSYKYMKLQSKPVTTAQYNKAKAAWNKERAKIAKANADD</sequence>
<feature type="domain" description="Solute-binding protein family 5" evidence="6">
    <location>
        <begin position="78"/>
        <end position="522"/>
    </location>
</feature>
<dbReference type="GO" id="GO:0005886">
    <property type="term" value="C:plasma membrane"/>
    <property type="evidence" value="ECO:0007669"/>
    <property type="project" value="UniProtKB-SubCell"/>
</dbReference>
<dbReference type="PROSITE" id="PS51257">
    <property type="entry name" value="PROKAR_LIPOPROTEIN"/>
    <property type="match status" value="1"/>
</dbReference>
<gene>
    <name evidence="7" type="ORF">BSQ49_05390</name>
</gene>
<name>A0A3S6QP48_9LACO</name>
<evidence type="ECO:0000259" key="6">
    <source>
        <dbReference type="Pfam" id="PF00496"/>
    </source>
</evidence>
<dbReference type="RefSeq" id="WP_141053327.1">
    <property type="nucleotide sequence ID" value="NZ_CP018176.1"/>
</dbReference>
<evidence type="ECO:0000313" key="8">
    <source>
        <dbReference type="Proteomes" id="UP000314960"/>
    </source>
</evidence>
<dbReference type="PANTHER" id="PTHR30290:SF10">
    <property type="entry name" value="PERIPLASMIC OLIGOPEPTIDE-BINDING PROTEIN-RELATED"/>
    <property type="match status" value="1"/>
</dbReference>
<feature type="chain" id="PRO_5038882328" evidence="5">
    <location>
        <begin position="21"/>
        <end position="653"/>
    </location>
</feature>
<dbReference type="InterPro" id="IPR023765">
    <property type="entry name" value="SBP_5_CS"/>
</dbReference>
<evidence type="ECO:0000256" key="1">
    <source>
        <dbReference type="ARBA" id="ARBA00004193"/>
    </source>
</evidence>
<protein>
    <submittedName>
        <fullName evidence="7">Peptide-binding protein</fullName>
    </submittedName>
</protein>
<dbReference type="Gene3D" id="3.10.105.10">
    <property type="entry name" value="Dipeptide-binding Protein, Domain 3"/>
    <property type="match status" value="1"/>
</dbReference>
<dbReference type="InterPro" id="IPR000914">
    <property type="entry name" value="SBP_5_dom"/>
</dbReference>
<reference evidence="7 8" key="1">
    <citation type="submission" date="2016-11" db="EMBL/GenBank/DDBJ databases">
        <title>Interaction between Lactobacillus species and yeast in water kefir.</title>
        <authorList>
            <person name="Behr J."/>
            <person name="Xu D."/>
            <person name="Vogel R.F."/>
        </authorList>
    </citation>
    <scope>NUCLEOTIDE SEQUENCE [LARGE SCALE GENOMIC DNA]</scope>
    <source>
        <strain evidence="7 8">TMW 1.1822</strain>
    </source>
</reference>
<dbReference type="SUPFAM" id="SSF53850">
    <property type="entry name" value="Periplasmic binding protein-like II"/>
    <property type="match status" value="1"/>
</dbReference>
<dbReference type="GO" id="GO:0015833">
    <property type="term" value="P:peptide transport"/>
    <property type="evidence" value="ECO:0007669"/>
    <property type="project" value="TreeGrafter"/>
</dbReference>
<evidence type="ECO:0000256" key="3">
    <source>
        <dbReference type="ARBA" id="ARBA00022448"/>
    </source>
</evidence>
<dbReference type="Gene3D" id="3.90.76.10">
    <property type="entry name" value="Dipeptide-binding Protein, Domain 1"/>
    <property type="match status" value="1"/>
</dbReference>
<organism evidence="7 8">
    <name type="scientific">Liquorilactobacillus hordei</name>
    <dbReference type="NCBI Taxonomy" id="468911"/>
    <lineage>
        <taxon>Bacteria</taxon>
        <taxon>Bacillati</taxon>
        <taxon>Bacillota</taxon>
        <taxon>Bacilli</taxon>
        <taxon>Lactobacillales</taxon>
        <taxon>Lactobacillaceae</taxon>
        <taxon>Liquorilactobacillus</taxon>
    </lineage>
</organism>